<dbReference type="OrthoDB" id="3250044at2759"/>
<proteinExistence type="predicted"/>
<dbReference type="AlphaFoldDB" id="F2TCI4"/>
<name>F2TCI4_AJEDA</name>
<evidence type="ECO:0000313" key="1">
    <source>
        <dbReference type="EMBL" id="EGE80947.2"/>
    </source>
</evidence>
<dbReference type="HOGENOM" id="CLU_021768_4_1_1"/>
<organism evidence="1">
    <name type="scientific">Ajellomyces dermatitidis (strain ATCC 18188 / CBS 674.68)</name>
    <name type="common">Blastomyces dermatitidis</name>
    <dbReference type="NCBI Taxonomy" id="653446"/>
    <lineage>
        <taxon>Eukaryota</taxon>
        <taxon>Fungi</taxon>
        <taxon>Dikarya</taxon>
        <taxon>Ascomycota</taxon>
        <taxon>Pezizomycotina</taxon>
        <taxon>Eurotiomycetes</taxon>
        <taxon>Eurotiomycetidae</taxon>
        <taxon>Onygenales</taxon>
        <taxon>Ajellomycetaceae</taxon>
        <taxon>Blastomyces</taxon>
    </lineage>
</organism>
<dbReference type="EMBL" id="GG749423">
    <property type="protein sequence ID" value="EGE80947.2"/>
    <property type="molecule type" value="Genomic_DNA"/>
</dbReference>
<dbReference type="Proteomes" id="UP000007802">
    <property type="component" value="Unassembled WGS sequence"/>
</dbReference>
<accession>F2TCI4</accession>
<gene>
    <name evidence="1" type="ORF">BDDG_03888</name>
</gene>
<protein>
    <submittedName>
        <fullName evidence="1">Ankyrin repeat protein</fullName>
    </submittedName>
</protein>
<reference evidence="1" key="1">
    <citation type="submission" date="2010-03" db="EMBL/GenBank/DDBJ databases">
        <title>Annotation of Blastomyces dermatitidis strain ATCC 18188.</title>
        <authorList>
            <consortium name="The Broad Institute Genome Sequencing Platform"/>
            <consortium name="Broad Institute Genome Sequencing Center for Infectious Disease."/>
            <person name="Cuomo C."/>
            <person name="Klein B."/>
            <person name="Sullivan T."/>
            <person name="Heitman J."/>
            <person name="Young S."/>
            <person name="Zeng Q."/>
            <person name="Gargeya S."/>
            <person name="Alvarado L."/>
            <person name="Berlin A.M."/>
            <person name="Chapman S.B."/>
            <person name="Chen Z."/>
            <person name="Freedman E."/>
            <person name="Gellesch M."/>
            <person name="Goldberg J."/>
            <person name="Griggs A."/>
            <person name="Gujja S."/>
            <person name="Heilman E."/>
            <person name="Heiman D."/>
            <person name="Howarth C."/>
            <person name="Mehta T."/>
            <person name="Neiman D."/>
            <person name="Pearson M."/>
            <person name="Roberts A."/>
            <person name="Saif S."/>
            <person name="Shea T."/>
            <person name="Shenoy N."/>
            <person name="Sisk P."/>
            <person name="Stolte C."/>
            <person name="Sykes S."/>
            <person name="White J."/>
            <person name="Yandava C."/>
            <person name="Haas B."/>
            <person name="Nusbaum C."/>
            <person name="Birren B."/>
        </authorList>
    </citation>
    <scope>NUCLEOTIDE SEQUENCE [LARGE SCALE GENOMIC DNA]</scope>
    <source>
        <strain evidence="1">ATCC 18188</strain>
    </source>
</reference>
<sequence>MVGAEFDEKRLSRYDTATLVSHIVESCKLSWSVFLLSQNLVAKHFSRGKEVNVLAAMARAGRLWDQGALHQTDGREGQRSLHHPGADSWADFGGSLLDAPWLAYSSGSGISASPVRASDERGDVFHCRISLHWDASGVLAGGFLSASLPCLSRSYSSVHPFLS</sequence>